<dbReference type="Gene3D" id="3.40.50.1240">
    <property type="entry name" value="Phosphoglycerate mutase-like"/>
    <property type="match status" value="1"/>
</dbReference>
<evidence type="ECO:0000256" key="1">
    <source>
        <dbReference type="PIRSR" id="PIRSR613078-1"/>
    </source>
</evidence>
<dbReference type="RefSeq" id="WP_090586808.1">
    <property type="nucleotide sequence ID" value="NZ_FNDT01000009.1"/>
</dbReference>
<gene>
    <name evidence="3" type="ORF">SAMN04488693_109100</name>
</gene>
<accession>A0A1G8JR92</accession>
<reference evidence="3 4" key="1">
    <citation type="submission" date="2016-10" db="EMBL/GenBank/DDBJ databases">
        <authorList>
            <person name="de Groot N.N."/>
        </authorList>
    </citation>
    <scope>NUCLEOTIDE SEQUENCE [LARGE SCALE GENOMIC DNA]</scope>
    <source>
        <strain evidence="3 4">NP_1H</strain>
    </source>
</reference>
<evidence type="ECO:0000313" key="3">
    <source>
        <dbReference type="EMBL" id="SDI33789.1"/>
    </source>
</evidence>
<evidence type="ECO:0000313" key="4">
    <source>
        <dbReference type="Proteomes" id="UP000199258"/>
    </source>
</evidence>
<dbReference type="Proteomes" id="UP000199258">
    <property type="component" value="Unassembled WGS sequence"/>
</dbReference>
<dbReference type="CDD" id="cd07067">
    <property type="entry name" value="HP_PGM_like"/>
    <property type="match status" value="1"/>
</dbReference>
<dbReference type="InterPro" id="IPR050275">
    <property type="entry name" value="PGM_Phosphatase"/>
</dbReference>
<dbReference type="OrthoDB" id="4697614at2"/>
<feature type="binding site" evidence="2">
    <location>
        <position position="74"/>
    </location>
    <ligand>
        <name>substrate</name>
    </ligand>
</feature>
<dbReference type="EMBL" id="FNDT01000009">
    <property type="protein sequence ID" value="SDI33789.1"/>
    <property type="molecule type" value="Genomic_DNA"/>
</dbReference>
<feature type="active site" description="Proton donor/acceptor" evidence="1">
    <location>
        <position position="98"/>
    </location>
</feature>
<keyword evidence="4" id="KW-1185">Reference proteome</keyword>
<name>A0A1G8JR92_9MICC</name>
<feature type="active site" description="Tele-phosphohistidine intermediate" evidence="1">
    <location>
        <position position="25"/>
    </location>
</feature>
<organism evidence="3 4">
    <name type="scientific">Arthrobacter subterraneus</name>
    <dbReference type="NCBI Taxonomy" id="335973"/>
    <lineage>
        <taxon>Bacteria</taxon>
        <taxon>Bacillati</taxon>
        <taxon>Actinomycetota</taxon>
        <taxon>Actinomycetes</taxon>
        <taxon>Micrococcales</taxon>
        <taxon>Micrococcaceae</taxon>
        <taxon>Arthrobacter</taxon>
    </lineage>
</organism>
<evidence type="ECO:0000256" key="2">
    <source>
        <dbReference type="PIRSR" id="PIRSR613078-2"/>
    </source>
</evidence>
<dbReference type="InterPro" id="IPR013078">
    <property type="entry name" value="His_Pase_superF_clade-1"/>
</dbReference>
<dbReference type="AlphaFoldDB" id="A0A1G8JR92"/>
<dbReference type="SUPFAM" id="SSF53254">
    <property type="entry name" value="Phosphoglycerate mutase-like"/>
    <property type="match status" value="1"/>
</dbReference>
<dbReference type="InterPro" id="IPR029033">
    <property type="entry name" value="His_PPase_superfam"/>
</dbReference>
<feature type="binding site" evidence="2">
    <location>
        <begin position="24"/>
        <end position="31"/>
    </location>
    <ligand>
        <name>substrate</name>
    </ligand>
</feature>
<dbReference type="GO" id="GO:0005737">
    <property type="term" value="C:cytoplasm"/>
    <property type="evidence" value="ECO:0007669"/>
    <property type="project" value="TreeGrafter"/>
</dbReference>
<dbReference type="Pfam" id="PF00300">
    <property type="entry name" value="His_Phos_1"/>
    <property type="match status" value="1"/>
</dbReference>
<sequence length="233" mass="24838">MSPRAVDSAAGDSAPEGRRIVFWRHGRTEWNARGLFQGQEDIALDDLGRQQAAQAAYELKHLSPSLIVSSDLERARDTAAALCVATGMPVSTDVRFRETYAGRWQGLAFAEIGRRFPQDQQAWHAGDPRVAAGGGESRLDVGERMKAGALEAVAAIEPGQTVVVVSHGGAIRAGVAALMGIPPELWGSLAGVANCHWSVLEELNPSLSTVVPRWQLTEHNVGLASMPSTPLEG</sequence>
<dbReference type="PANTHER" id="PTHR48100">
    <property type="entry name" value="BROAD-SPECIFICITY PHOSPHATASE YOR283W-RELATED"/>
    <property type="match status" value="1"/>
</dbReference>
<dbReference type="GO" id="GO:0016791">
    <property type="term" value="F:phosphatase activity"/>
    <property type="evidence" value="ECO:0007669"/>
    <property type="project" value="TreeGrafter"/>
</dbReference>
<proteinExistence type="predicted"/>
<protein>
    <submittedName>
        <fullName evidence="3">Probable phosphoglycerate mutase</fullName>
    </submittedName>
</protein>
<dbReference type="STRING" id="335973.SAMN04488693_109100"/>
<dbReference type="SMART" id="SM00855">
    <property type="entry name" value="PGAM"/>
    <property type="match status" value="1"/>
</dbReference>
<dbReference type="PANTHER" id="PTHR48100:SF62">
    <property type="entry name" value="GLUCOSYL-3-PHOSPHOGLYCERATE PHOSPHATASE"/>
    <property type="match status" value="1"/>
</dbReference>